<dbReference type="InterPro" id="IPR011856">
    <property type="entry name" value="tRNA_endonuc-like_dom_sf"/>
</dbReference>
<accession>A0A224X385</accession>
<dbReference type="Pfam" id="PF06250">
    <property type="entry name" value="YhcG_C"/>
    <property type="match status" value="1"/>
</dbReference>
<dbReference type="InterPro" id="IPR009362">
    <property type="entry name" value="YhcG_C"/>
</dbReference>
<dbReference type="OrthoDB" id="9801263at2"/>
<dbReference type="Pfam" id="PF17761">
    <property type="entry name" value="DUF1016_N"/>
    <property type="match status" value="1"/>
</dbReference>
<evidence type="ECO:0000259" key="1">
    <source>
        <dbReference type="Pfam" id="PF06250"/>
    </source>
</evidence>
<evidence type="ECO:0000313" key="3">
    <source>
        <dbReference type="EMBL" id="GAX48489.1"/>
    </source>
</evidence>
<evidence type="ECO:0000313" key="4">
    <source>
        <dbReference type="Proteomes" id="UP000218689"/>
    </source>
</evidence>
<dbReference type="RefSeq" id="WP_094785502.1">
    <property type="nucleotide sequence ID" value="NZ_BEDT01000009.1"/>
</dbReference>
<dbReference type="InterPro" id="IPR041527">
    <property type="entry name" value="YhcG_N"/>
</dbReference>
<reference evidence="4" key="1">
    <citation type="submission" date="2017-08" db="EMBL/GenBank/DDBJ databases">
        <title>Draft genome sequence of Lactococcus sp. strain Rs-Y01, isolated from the gut of the lower termite Reticulitermes speratus.</title>
        <authorList>
            <person name="Ohkuma M."/>
            <person name="Yuki M."/>
        </authorList>
    </citation>
    <scope>NUCLEOTIDE SEQUENCE [LARGE SCALE GENOMIC DNA]</scope>
    <source>
        <strain evidence="4">Rs-Y01</strain>
    </source>
</reference>
<evidence type="ECO:0008006" key="5">
    <source>
        <dbReference type="Google" id="ProtNLM"/>
    </source>
</evidence>
<dbReference type="PANTHER" id="PTHR30547">
    <property type="entry name" value="UNCHARACTERIZED PROTEIN YHCG-RELATED"/>
    <property type="match status" value="1"/>
</dbReference>
<keyword evidence="4" id="KW-1185">Reference proteome</keyword>
<dbReference type="EMBL" id="BEDT01000009">
    <property type="protein sequence ID" value="GAX48489.1"/>
    <property type="molecule type" value="Genomic_DNA"/>
</dbReference>
<feature type="domain" description="YhcG PDDEXK nuclease" evidence="1">
    <location>
        <begin position="182"/>
        <end position="334"/>
    </location>
</feature>
<evidence type="ECO:0000259" key="2">
    <source>
        <dbReference type="Pfam" id="PF17761"/>
    </source>
</evidence>
<proteinExistence type="predicted"/>
<organism evidence="3 4">
    <name type="scientific">Pseudolactococcus reticulitermitis</name>
    <dbReference type="NCBI Taxonomy" id="2025039"/>
    <lineage>
        <taxon>Bacteria</taxon>
        <taxon>Bacillati</taxon>
        <taxon>Bacillota</taxon>
        <taxon>Bacilli</taxon>
        <taxon>Lactobacillales</taxon>
        <taxon>Streptococcaceae</taxon>
        <taxon>Pseudolactococcus</taxon>
    </lineage>
</organism>
<dbReference type="Proteomes" id="UP000218689">
    <property type="component" value="Unassembled WGS sequence"/>
</dbReference>
<sequence>MPDKEELVSNNNGSNTDYKALLKNIGQVVEARRSKAIQAVNTELLQMNWSIGQYVVEFEQKGQEKAIYGKSLMVNLSKDLTALLGKGFSKSNLFKMREFYIRFPKFQTVSGKLSWSHYLEIISIEDELERQFYMVETAKNHWGVRELRRQIDSALFPRLALSKDKEGVLQLAKKGVVETAPQDIVKNNYVLEFLGIPEKERVKEHDLETALVKHLEEFLLELGKGFAFIGRQVRLTIKNTDYYADLVFYHVILKRYVIIDLKVGEVKHSDIGQMNLYLGYYALDKNNEDDNPPIGIILGADKDDTMVEYATYGMDTDLFVSKYQLYLPDIAQLRKLVQSEFEE</sequence>
<gene>
    <name evidence="3" type="ORF">RsY01_2118</name>
</gene>
<comment type="caution">
    <text evidence="3">The sequence shown here is derived from an EMBL/GenBank/DDBJ whole genome shotgun (WGS) entry which is preliminary data.</text>
</comment>
<protein>
    <recommendedName>
        <fullName evidence="5">DUF1016 domain-containing protein</fullName>
    </recommendedName>
</protein>
<dbReference type="GO" id="GO:0003676">
    <property type="term" value="F:nucleic acid binding"/>
    <property type="evidence" value="ECO:0007669"/>
    <property type="project" value="InterPro"/>
</dbReference>
<dbReference type="Gene3D" id="3.40.1350.10">
    <property type="match status" value="1"/>
</dbReference>
<name>A0A224X385_9LACT</name>
<dbReference type="PANTHER" id="PTHR30547:SF5">
    <property type="entry name" value="NUCLEASE YHCG-RELATED"/>
    <property type="match status" value="1"/>
</dbReference>
<dbReference type="AlphaFoldDB" id="A0A224X385"/>
<feature type="domain" description="YhcG N-terminal" evidence="2">
    <location>
        <begin position="25"/>
        <end position="158"/>
    </location>
</feature>
<dbReference type="InterPro" id="IPR053148">
    <property type="entry name" value="PD-DEXK-like_domain"/>
</dbReference>